<organism evidence="1 2">
    <name type="scientific">Colletotrichum noveboracense</name>
    <dbReference type="NCBI Taxonomy" id="2664923"/>
    <lineage>
        <taxon>Eukaryota</taxon>
        <taxon>Fungi</taxon>
        <taxon>Dikarya</taxon>
        <taxon>Ascomycota</taxon>
        <taxon>Pezizomycotina</taxon>
        <taxon>Sordariomycetes</taxon>
        <taxon>Hypocreomycetidae</taxon>
        <taxon>Glomerellales</taxon>
        <taxon>Glomerellaceae</taxon>
        <taxon>Colletotrichum</taxon>
        <taxon>Colletotrichum gloeosporioides species complex</taxon>
    </lineage>
</organism>
<dbReference type="Proteomes" id="UP001152533">
    <property type="component" value="Unassembled WGS sequence"/>
</dbReference>
<sequence length="37" mass="4315">MPPSYWSYRRSRWLPFLSPPWSSSNASSCSPSTFFLT</sequence>
<comment type="caution">
    <text evidence="1">The sequence shown here is derived from an EMBL/GenBank/DDBJ whole genome shotgun (WGS) entry which is preliminary data.</text>
</comment>
<keyword evidence="2" id="KW-1185">Reference proteome</keyword>
<name>A0A9W4RT40_9PEZI</name>
<evidence type="ECO:0000313" key="1">
    <source>
        <dbReference type="EMBL" id="CAI0646953.1"/>
    </source>
</evidence>
<evidence type="ECO:0000313" key="2">
    <source>
        <dbReference type="Proteomes" id="UP001152533"/>
    </source>
</evidence>
<dbReference type="EMBL" id="CAMGZC010000379">
    <property type="protein sequence ID" value="CAI0646953.1"/>
    <property type="molecule type" value="Genomic_DNA"/>
</dbReference>
<proteinExistence type="predicted"/>
<protein>
    <submittedName>
        <fullName evidence="1">Uncharacterized protein</fullName>
    </submittedName>
</protein>
<gene>
    <name evidence="1" type="ORF">CGXH109_LOCUS60393</name>
</gene>
<dbReference type="AlphaFoldDB" id="A0A9W4RT40"/>
<reference evidence="1" key="1">
    <citation type="submission" date="2022-08" db="EMBL/GenBank/DDBJ databases">
        <authorList>
            <person name="Giroux E."/>
            <person name="Giroux E."/>
        </authorList>
    </citation>
    <scope>NUCLEOTIDE SEQUENCE</scope>
    <source>
        <strain evidence="1">H1091258</strain>
    </source>
</reference>
<accession>A0A9W4RT40</accession>